<sequence>NYKMTSSPPLPLCSVCARQSAGEGGAPAIRVADETRAFECALCFGILHPTFIEEVAKAAEAQLASCPYDATSFILALNLPTSQTLREQIIKKRFPAFNGILVDIPFKVRNINAYLNKLQQASGLRPTLMSDLQLTITFDNDDFLEADTEFLRKAFPQEFRSGKKRRQNGGDANGSNGGGGEPELTKNRLMNMLGRIDEKLAGTFPIDNVPTRACKYSFAFERDPIYIAGRYCKYSRALPQSPWSADEDATPVPGHSVSEKVTGPIIALLGASETRFVASGREDIDVRMLGEGRPFVVHAINCRNTRALGPDRRVETLAALREAINKSSIDVSVSELALLSREVAEQLSVGQEDKKKLYTAYCYSTLPIDKDQLAAATRSEPLEIIQKTPVRVMKRRALLDRPRSIYTLQTMPLDEHHFIVRMETQAGTYIKEFVHGDFGRTRPSLADLIGCEKGEVDIVELDVERVDLVWPPADTGKKDEKKRV</sequence>
<accession>A0AAV5V6I0</accession>
<evidence type="ECO:0000256" key="1">
    <source>
        <dbReference type="ARBA" id="ARBA00009652"/>
    </source>
</evidence>
<evidence type="ECO:0000256" key="4">
    <source>
        <dbReference type="ARBA" id="ARBA00023235"/>
    </source>
</evidence>
<feature type="domain" description="Pus10-like C-terminal" evidence="9">
    <location>
        <begin position="226"/>
        <end position="467"/>
    </location>
</feature>
<comment type="similarity">
    <text evidence="1">Belongs to the pseudouridine synthase Pus10 family.</text>
</comment>
<organism evidence="10 11">
    <name type="scientific">Pristionchus fissidentatus</name>
    <dbReference type="NCBI Taxonomy" id="1538716"/>
    <lineage>
        <taxon>Eukaryota</taxon>
        <taxon>Metazoa</taxon>
        <taxon>Ecdysozoa</taxon>
        <taxon>Nematoda</taxon>
        <taxon>Chromadorea</taxon>
        <taxon>Rhabditida</taxon>
        <taxon>Rhabditina</taxon>
        <taxon>Diplogasteromorpha</taxon>
        <taxon>Diplogasteroidea</taxon>
        <taxon>Neodiplogasteridae</taxon>
        <taxon>Pristionchus</taxon>
    </lineage>
</organism>
<dbReference type="FunFam" id="3.30.70.2510:FF:000001">
    <property type="entry name" value="tRNA pseudouridine synthase Pus10"/>
    <property type="match status" value="1"/>
</dbReference>
<protein>
    <recommendedName>
        <fullName evidence="2">tRNA pseudouridine(55) synthase</fullName>
        <ecNumber evidence="2">5.4.99.25</ecNumber>
    </recommendedName>
    <alternativeName>
        <fullName evidence="7">tRNA pseudouridine 55 synthase</fullName>
    </alternativeName>
    <alternativeName>
        <fullName evidence="5">tRNA pseudouridylate synthase</fullName>
    </alternativeName>
    <alternativeName>
        <fullName evidence="6">tRNA-uridine isomerase</fullName>
    </alternativeName>
</protein>
<dbReference type="Proteomes" id="UP001432322">
    <property type="component" value="Unassembled WGS sequence"/>
</dbReference>
<evidence type="ECO:0000256" key="3">
    <source>
        <dbReference type="ARBA" id="ARBA00022694"/>
    </source>
</evidence>
<dbReference type="EC" id="5.4.99.25" evidence="2"/>
<dbReference type="FunFam" id="3.30.70.3190:FF:000001">
    <property type="entry name" value="tRNA pseudouridine synthase Pus10"/>
    <property type="match status" value="1"/>
</dbReference>
<keyword evidence="11" id="KW-1185">Reference proteome</keyword>
<keyword evidence="3" id="KW-0819">tRNA processing</keyword>
<name>A0AAV5V6I0_9BILA</name>
<dbReference type="InterPro" id="IPR048741">
    <property type="entry name" value="Pus10-like_C"/>
</dbReference>
<feature type="compositionally biased region" description="Gly residues" evidence="8">
    <location>
        <begin position="171"/>
        <end position="181"/>
    </location>
</feature>
<dbReference type="GO" id="GO:0160148">
    <property type="term" value="F:tRNA pseudouridine(55) synthase activity"/>
    <property type="evidence" value="ECO:0007669"/>
    <property type="project" value="UniProtKB-EC"/>
</dbReference>
<dbReference type="AlphaFoldDB" id="A0AAV5V6I0"/>
<gene>
    <name evidence="10" type="ORF">PFISCL1PPCAC_5170</name>
</gene>
<evidence type="ECO:0000256" key="5">
    <source>
        <dbReference type="ARBA" id="ARBA00075270"/>
    </source>
</evidence>
<feature type="non-terminal residue" evidence="10">
    <location>
        <position position="1"/>
    </location>
</feature>
<evidence type="ECO:0000313" key="10">
    <source>
        <dbReference type="EMBL" id="GMT13873.1"/>
    </source>
</evidence>
<reference evidence="10" key="1">
    <citation type="submission" date="2023-10" db="EMBL/GenBank/DDBJ databases">
        <title>Genome assembly of Pristionchus species.</title>
        <authorList>
            <person name="Yoshida K."/>
            <person name="Sommer R.J."/>
        </authorList>
    </citation>
    <scope>NUCLEOTIDE SEQUENCE</scope>
    <source>
        <strain evidence="10">RS5133</strain>
    </source>
</reference>
<dbReference type="Pfam" id="PF21238">
    <property type="entry name" value="Pus10_C"/>
    <property type="match status" value="1"/>
</dbReference>
<dbReference type="SUPFAM" id="SSF55120">
    <property type="entry name" value="Pseudouridine synthase"/>
    <property type="match status" value="1"/>
</dbReference>
<evidence type="ECO:0000256" key="6">
    <source>
        <dbReference type="ARBA" id="ARBA00079393"/>
    </source>
</evidence>
<dbReference type="PANTHER" id="PTHR21568">
    <property type="entry name" value="TRNA PSEUDOURIDINE SYNTHASE PUS10"/>
    <property type="match status" value="1"/>
</dbReference>
<keyword evidence="4" id="KW-0413">Isomerase</keyword>
<evidence type="ECO:0000256" key="7">
    <source>
        <dbReference type="ARBA" id="ARBA00083669"/>
    </source>
</evidence>
<dbReference type="InterPro" id="IPR020103">
    <property type="entry name" value="PsdUridine_synth_cat_dom_sf"/>
</dbReference>
<dbReference type="EMBL" id="BTSY01000002">
    <property type="protein sequence ID" value="GMT13873.1"/>
    <property type="molecule type" value="Genomic_DNA"/>
</dbReference>
<evidence type="ECO:0000256" key="2">
    <source>
        <dbReference type="ARBA" id="ARBA00012787"/>
    </source>
</evidence>
<dbReference type="PANTHER" id="PTHR21568:SF0">
    <property type="entry name" value="TRNA PSEUDOURIDINE SYNTHASE PUS10"/>
    <property type="match status" value="1"/>
</dbReference>
<dbReference type="Gene3D" id="3.30.70.2510">
    <property type="match status" value="1"/>
</dbReference>
<evidence type="ECO:0000259" key="9">
    <source>
        <dbReference type="Pfam" id="PF21238"/>
    </source>
</evidence>
<evidence type="ECO:0000256" key="8">
    <source>
        <dbReference type="SAM" id="MobiDB-lite"/>
    </source>
</evidence>
<dbReference type="Gene3D" id="3.30.70.3190">
    <property type="match status" value="1"/>
</dbReference>
<proteinExistence type="inferred from homology"/>
<evidence type="ECO:0000313" key="11">
    <source>
        <dbReference type="Proteomes" id="UP001432322"/>
    </source>
</evidence>
<comment type="caution">
    <text evidence="10">The sequence shown here is derived from an EMBL/GenBank/DDBJ whole genome shotgun (WGS) entry which is preliminary data.</text>
</comment>
<dbReference type="GO" id="GO:0003723">
    <property type="term" value="F:RNA binding"/>
    <property type="evidence" value="ECO:0007669"/>
    <property type="project" value="InterPro"/>
</dbReference>
<dbReference type="GO" id="GO:0031119">
    <property type="term" value="P:tRNA pseudouridine synthesis"/>
    <property type="evidence" value="ECO:0007669"/>
    <property type="project" value="UniProtKB-ARBA"/>
</dbReference>
<feature type="region of interest" description="Disordered" evidence="8">
    <location>
        <begin position="160"/>
        <end position="185"/>
    </location>
</feature>
<dbReference type="InterPro" id="IPR039894">
    <property type="entry name" value="Pus10-like"/>
</dbReference>